<gene>
    <name evidence="1" type="ORF">HELGO_WM37289</name>
</gene>
<protein>
    <submittedName>
        <fullName evidence="1">CRISPR-associated protein, Csh1 family</fullName>
    </submittedName>
</protein>
<dbReference type="InterPro" id="IPR013389">
    <property type="entry name" value="CRISPR-assoc_prot_Cas8b"/>
</dbReference>
<accession>A0A6S6SU46</accession>
<organism evidence="1">
    <name type="scientific">uncultured Sulfurovum sp</name>
    <dbReference type="NCBI Taxonomy" id="269237"/>
    <lineage>
        <taxon>Bacteria</taxon>
        <taxon>Pseudomonadati</taxon>
        <taxon>Campylobacterota</taxon>
        <taxon>Epsilonproteobacteria</taxon>
        <taxon>Campylobacterales</taxon>
        <taxon>Sulfurovaceae</taxon>
        <taxon>Sulfurovum</taxon>
        <taxon>environmental samples</taxon>
    </lineage>
</organism>
<dbReference type="EMBL" id="CACVAZ010000058">
    <property type="protein sequence ID" value="CAA6809352.1"/>
    <property type="molecule type" value="Genomic_DNA"/>
</dbReference>
<name>A0A6S6SU46_9BACT</name>
<evidence type="ECO:0000313" key="1">
    <source>
        <dbReference type="EMBL" id="CAA6809352.1"/>
    </source>
</evidence>
<dbReference type="Pfam" id="PF09484">
    <property type="entry name" value="Cas_TM1802"/>
    <property type="match status" value="1"/>
</dbReference>
<sequence length="624" mass="72095">MGDIIKTLSKIGSHYLEDEKRVKNKAYEYDIVKVYLFDIETKRIEPSLNIKKEDLIITRFGVGANSGNLFPNIFFKNKDVNLNFDKFTKAILKANKNILSYFSQEEIFGDKKLQLIYGIENHNFRNLMNLKYSVEIFKLTLEDYDYHFDTFCKESNSFFDNVKEDIQNLQEHKKSTGEKGKVTTYFALSYQGQPISAHFKNIYDKHLNTYSEASMRGYDIVSNTEGIGGDANLAFCSTNELPTKLKPIKLKLLPLSFESAKKVKIGFDVMDKMLSHNFYGLKMAIMPTLLSDEVKYKKILEILERVSKGDIEKIEKSEYLINRYLEKIALDEKELPVLNTILFYAKNNSAVDVFLQIDDVLPSYISYISDKMGEYNVKAFKNKDEKSPNEDTIYLHNLFTDRLDIMNILLSSAKMDKDILIHKFSQLIYWGTMNKSYAHPIEWSKYFNGYYSGRSIESINRYLALFSETKKLKTNFILQKEINLEEIKSEKQKIEKLIEGSDFIDNEVLKSAYLLGMLSSALMNWQYGVSGSSSYEKWLNNSGAITKDSLNRIWKKSEETIRKLNSTSGSGNRVINEIKDLVIESSQKAFIYDGIVKSSFVSLSFAMGGSNYTKYIKKTKKEEK</sequence>
<proteinExistence type="predicted"/>
<dbReference type="AlphaFoldDB" id="A0A6S6SU46"/>
<reference evidence="1" key="1">
    <citation type="submission" date="2020-01" db="EMBL/GenBank/DDBJ databases">
        <authorList>
            <person name="Meier V. D."/>
            <person name="Meier V D."/>
        </authorList>
    </citation>
    <scope>NUCLEOTIDE SEQUENCE</scope>
    <source>
        <strain evidence="1">HLG_WM_MAG_02</strain>
    </source>
</reference>